<dbReference type="InterPro" id="IPR036390">
    <property type="entry name" value="WH_DNA-bd_sf"/>
</dbReference>
<accession>A0AAE3QIN9</accession>
<evidence type="ECO:0000256" key="1">
    <source>
        <dbReference type="SAM" id="MobiDB-lite"/>
    </source>
</evidence>
<name>A0AAE3QIN9_9HYPH</name>
<feature type="region of interest" description="Disordered" evidence="1">
    <location>
        <begin position="96"/>
        <end position="159"/>
    </location>
</feature>
<sequence length="395" mass="44382">MSFDATNWAIKQRGLKPAAKIVLWHLCDRYHPDHGCFPSQETLADDCELPRSTLNVHLGDLERAGLIRREQRRDKGSKRQESTRYRFPFEPGFVAAVPSSPCPEAGHGSEDPVSRNEGEPSPENGESRVQNLDSNPVREPVIEPVNSREGASERDEDRKSIERDFKRWYPTWPTYVSDSEPAARKAWFELSADERRQAAERTGAYVEAVKASGRKLLCSAGVYLFEKRWEKLPEPRAEAVAPVLHKPFGKAWNALRLAELLAPIAPLPPMTATNRMLVERGGALGDQVRREHRERYGWPKVSRMHERAARAEGVTIGPQYVAISEDFELVHVDSAKAEAWRALHAARGWPWLPDMGKHPWLYFPAADGDGEAAVSAALARFETMIEGARSNDHAA</sequence>
<dbReference type="Pfam" id="PF13730">
    <property type="entry name" value="HTH_36"/>
    <property type="match status" value="1"/>
</dbReference>
<dbReference type="RefSeq" id="WP_311794644.1">
    <property type="nucleotide sequence ID" value="NZ_JALDYZ010000016.1"/>
</dbReference>
<dbReference type="InterPro" id="IPR036388">
    <property type="entry name" value="WH-like_DNA-bd_sf"/>
</dbReference>
<dbReference type="EMBL" id="JALDYZ010000016">
    <property type="protein sequence ID" value="MDI7924578.1"/>
    <property type="molecule type" value="Genomic_DNA"/>
</dbReference>
<protein>
    <submittedName>
        <fullName evidence="2">Helix-turn-helix domain-containing protein</fullName>
    </submittedName>
</protein>
<proteinExistence type="predicted"/>
<feature type="compositionally biased region" description="Basic and acidic residues" evidence="1">
    <location>
        <begin position="150"/>
        <end position="159"/>
    </location>
</feature>
<dbReference type="AlphaFoldDB" id="A0AAE3QIN9"/>
<comment type="caution">
    <text evidence="2">The sequence shown here is derived from an EMBL/GenBank/DDBJ whole genome shotgun (WGS) entry which is preliminary data.</text>
</comment>
<keyword evidence="3" id="KW-1185">Reference proteome</keyword>
<feature type="compositionally biased region" description="Basic and acidic residues" evidence="1">
    <location>
        <begin position="107"/>
        <end position="118"/>
    </location>
</feature>
<dbReference type="Gene3D" id="1.10.10.10">
    <property type="entry name" value="Winged helix-like DNA-binding domain superfamily/Winged helix DNA-binding domain"/>
    <property type="match status" value="1"/>
</dbReference>
<gene>
    <name evidence="2" type="ORF">MRS75_21170</name>
</gene>
<evidence type="ECO:0000313" key="3">
    <source>
        <dbReference type="Proteomes" id="UP001161580"/>
    </source>
</evidence>
<dbReference type="Proteomes" id="UP001161580">
    <property type="component" value="Unassembled WGS sequence"/>
</dbReference>
<dbReference type="SUPFAM" id="SSF46785">
    <property type="entry name" value="Winged helix' DNA-binding domain"/>
    <property type="match status" value="1"/>
</dbReference>
<evidence type="ECO:0000313" key="2">
    <source>
        <dbReference type="EMBL" id="MDI7924578.1"/>
    </source>
</evidence>
<reference evidence="2" key="1">
    <citation type="submission" date="2022-03" db="EMBL/GenBank/DDBJ databases">
        <title>Fererhizobium litorale gen. nov., sp. nov., isolated from sandy sediments of the Sea of Japan seashore.</title>
        <authorList>
            <person name="Romanenko L."/>
            <person name="Kurilenko V."/>
            <person name="Otstavnykh N."/>
            <person name="Svetashev V."/>
            <person name="Tekutyeva L."/>
            <person name="Isaeva M."/>
            <person name="Mikhailov V."/>
        </authorList>
    </citation>
    <scope>NUCLEOTIDE SEQUENCE</scope>
    <source>
        <strain evidence="2">KMM 9576</strain>
    </source>
</reference>
<organism evidence="2 3">
    <name type="scientific">Ferirhizobium litorale</name>
    <dbReference type="NCBI Taxonomy" id="2927786"/>
    <lineage>
        <taxon>Bacteria</taxon>
        <taxon>Pseudomonadati</taxon>
        <taxon>Pseudomonadota</taxon>
        <taxon>Alphaproteobacteria</taxon>
        <taxon>Hyphomicrobiales</taxon>
        <taxon>Rhizobiaceae</taxon>
        <taxon>Ferirhizobium</taxon>
    </lineage>
</organism>